<evidence type="ECO:0000313" key="1">
    <source>
        <dbReference type="EMBL" id="SDC48575.1"/>
    </source>
</evidence>
<dbReference type="Proteomes" id="UP000198908">
    <property type="component" value="Unassembled WGS sequence"/>
</dbReference>
<accession>A0A1G6M0Q8</accession>
<name>A0A1G6M0Q8_9BURK</name>
<dbReference type="AlphaFoldDB" id="A0A1G6M0Q8"/>
<proteinExistence type="predicted"/>
<sequence length="64" mass="7403">MLRPVHLSNFLSLNQVCVMGEMRNAHRVNLLDDRLPIVEKPATIQVEELNEVGLGLRKRQIKRL</sequence>
<keyword evidence="2" id="KW-1185">Reference proteome</keyword>
<gene>
    <name evidence="1" type="ORF">SAMN05421548_10784</name>
</gene>
<dbReference type="EMBL" id="FMYQ01000007">
    <property type="protein sequence ID" value="SDC48575.1"/>
    <property type="molecule type" value="Genomic_DNA"/>
</dbReference>
<evidence type="ECO:0000313" key="2">
    <source>
        <dbReference type="Proteomes" id="UP000198908"/>
    </source>
</evidence>
<protein>
    <submittedName>
        <fullName evidence="1">Uncharacterized protein</fullName>
    </submittedName>
</protein>
<organism evidence="1 2">
    <name type="scientific">Paraburkholderia lycopersici</name>
    <dbReference type="NCBI Taxonomy" id="416944"/>
    <lineage>
        <taxon>Bacteria</taxon>
        <taxon>Pseudomonadati</taxon>
        <taxon>Pseudomonadota</taxon>
        <taxon>Betaproteobacteria</taxon>
        <taxon>Burkholderiales</taxon>
        <taxon>Burkholderiaceae</taxon>
        <taxon>Paraburkholderia</taxon>
    </lineage>
</organism>
<reference evidence="2" key="1">
    <citation type="submission" date="2016-09" db="EMBL/GenBank/DDBJ databases">
        <authorList>
            <person name="Varghese N."/>
            <person name="Submissions S."/>
        </authorList>
    </citation>
    <scope>NUCLEOTIDE SEQUENCE [LARGE SCALE GENOMIC DNA]</scope>
    <source>
        <strain evidence="2">TNe-862</strain>
    </source>
</reference>